<dbReference type="Proteomes" id="UP000524404">
    <property type="component" value="Unassembled WGS sequence"/>
</dbReference>
<dbReference type="EMBL" id="JACHKT010000023">
    <property type="protein sequence ID" value="MBB6004398.1"/>
    <property type="molecule type" value="Genomic_DNA"/>
</dbReference>
<name>A0A841EUS8_9BACT</name>
<dbReference type="Gene3D" id="1.20.1260.10">
    <property type="match status" value="1"/>
</dbReference>
<evidence type="ECO:0000313" key="1">
    <source>
        <dbReference type="EMBL" id="MBB6004398.1"/>
    </source>
</evidence>
<keyword evidence="2" id="KW-1185">Reference proteome</keyword>
<comment type="caution">
    <text evidence="1">The sequence shown here is derived from an EMBL/GenBank/DDBJ whole genome shotgun (WGS) entry which is preliminary data.</text>
</comment>
<reference evidence="1 2" key="1">
    <citation type="submission" date="2020-08" db="EMBL/GenBank/DDBJ databases">
        <title>Functional genomics of gut bacteria from endangered species of beetles.</title>
        <authorList>
            <person name="Carlos-Shanley C."/>
        </authorList>
    </citation>
    <scope>NUCLEOTIDE SEQUENCE [LARGE SCALE GENOMIC DNA]</scope>
    <source>
        <strain evidence="1 2">S00070</strain>
    </source>
</reference>
<dbReference type="AlphaFoldDB" id="A0A841EUS8"/>
<organism evidence="1 2">
    <name type="scientific">Arcicella rosea</name>
    <dbReference type="NCBI Taxonomy" id="502909"/>
    <lineage>
        <taxon>Bacteria</taxon>
        <taxon>Pseudomonadati</taxon>
        <taxon>Bacteroidota</taxon>
        <taxon>Cytophagia</taxon>
        <taxon>Cytophagales</taxon>
        <taxon>Flectobacillaceae</taxon>
        <taxon>Arcicella</taxon>
    </lineage>
</organism>
<sequence>MNLKAFLTNHHENTVLKSCIFGEKIAIFIYKKVLQKHIENISSKQNSMITRQLANVKKDNSQVKNRIRE</sequence>
<accession>A0A841EUS8</accession>
<dbReference type="InterPro" id="IPR012347">
    <property type="entry name" value="Ferritin-like"/>
</dbReference>
<protein>
    <submittedName>
        <fullName evidence="1">Uncharacterized protein</fullName>
    </submittedName>
</protein>
<proteinExistence type="predicted"/>
<evidence type="ECO:0000313" key="2">
    <source>
        <dbReference type="Proteomes" id="UP000524404"/>
    </source>
</evidence>
<gene>
    <name evidence="1" type="ORF">HNP25_003061</name>
</gene>